<dbReference type="AlphaFoldDB" id="A0A9P7V556"/>
<dbReference type="RefSeq" id="XP_043046876.1">
    <property type="nucleotide sequence ID" value="XM_043194284.1"/>
</dbReference>
<gene>
    <name evidence="2" type="ORF">KQ657_003565</name>
</gene>
<protein>
    <submittedName>
        <fullName evidence="2">Uncharacterized protein</fullName>
    </submittedName>
</protein>
<sequence>MLSRSINSKRLAFGSRFISQTSGLLQTVSPLERPVTVDRELPDPFAKKRQNRRYFWAYAIGVTILCGIIFNYEKTRSPIINSTMYFLRRSAVAKDQLGDHIDFKTSWPWIWGKLNTVQGDINIHFDVKGDKGLGELRLKAHRESSRHPFIIEQFVLAKDGIDHDLTNDPTIDFEI</sequence>
<keyword evidence="1" id="KW-0812">Transmembrane</keyword>
<name>A0A9P7V556_9ASCO</name>
<organism evidence="2 3">
    <name type="scientific">Scheffersomyces spartinae</name>
    <dbReference type="NCBI Taxonomy" id="45513"/>
    <lineage>
        <taxon>Eukaryota</taxon>
        <taxon>Fungi</taxon>
        <taxon>Dikarya</taxon>
        <taxon>Ascomycota</taxon>
        <taxon>Saccharomycotina</taxon>
        <taxon>Pichiomycetes</taxon>
        <taxon>Debaryomycetaceae</taxon>
        <taxon>Scheffersomyces</taxon>
    </lineage>
</organism>
<dbReference type="GeneID" id="66116939"/>
<keyword evidence="1" id="KW-1133">Transmembrane helix</keyword>
<dbReference type="Pfam" id="PF08695">
    <property type="entry name" value="Coa1"/>
    <property type="match status" value="1"/>
</dbReference>
<reference evidence="2" key="1">
    <citation type="submission" date="2021-03" db="EMBL/GenBank/DDBJ databases">
        <authorList>
            <person name="Palmer J.M."/>
        </authorList>
    </citation>
    <scope>NUCLEOTIDE SEQUENCE</scope>
    <source>
        <strain evidence="2">ARV_011</strain>
    </source>
</reference>
<evidence type="ECO:0000313" key="3">
    <source>
        <dbReference type="Proteomes" id="UP000790833"/>
    </source>
</evidence>
<dbReference type="InterPro" id="IPR042432">
    <property type="entry name" value="Coa1_fungi"/>
</dbReference>
<dbReference type="PANTHER" id="PTHR28523:SF1">
    <property type="entry name" value="CYTOCHROME C OXIDASE ASSEMBLY FACTOR 1"/>
    <property type="match status" value="1"/>
</dbReference>
<dbReference type="GO" id="GO:0005743">
    <property type="term" value="C:mitochondrial inner membrane"/>
    <property type="evidence" value="ECO:0007669"/>
    <property type="project" value="TreeGrafter"/>
</dbReference>
<evidence type="ECO:0000256" key="1">
    <source>
        <dbReference type="SAM" id="Phobius"/>
    </source>
</evidence>
<dbReference type="Proteomes" id="UP000790833">
    <property type="component" value="Unassembled WGS sequence"/>
</dbReference>
<dbReference type="EMBL" id="JAHMUF010000034">
    <property type="protein sequence ID" value="KAG7191324.1"/>
    <property type="molecule type" value="Genomic_DNA"/>
</dbReference>
<dbReference type="PANTHER" id="PTHR28523">
    <property type="entry name" value="CYTOCHROME C OXIDASE ASSEMBLY FACTOR 1"/>
    <property type="match status" value="1"/>
</dbReference>
<proteinExistence type="predicted"/>
<dbReference type="GO" id="GO:0033617">
    <property type="term" value="P:mitochondrial respiratory chain complex IV assembly"/>
    <property type="evidence" value="ECO:0007669"/>
    <property type="project" value="InterPro"/>
</dbReference>
<keyword evidence="3" id="KW-1185">Reference proteome</keyword>
<dbReference type="OrthoDB" id="2100652at2759"/>
<feature type="transmembrane region" description="Helical" evidence="1">
    <location>
        <begin position="54"/>
        <end position="72"/>
    </location>
</feature>
<accession>A0A9P7V556</accession>
<comment type="caution">
    <text evidence="2">The sequence shown here is derived from an EMBL/GenBank/DDBJ whole genome shotgun (WGS) entry which is preliminary data.</text>
</comment>
<keyword evidence="1" id="KW-0472">Membrane</keyword>
<dbReference type="InterPro" id="IPR014807">
    <property type="entry name" value="Coa1"/>
</dbReference>
<evidence type="ECO:0000313" key="2">
    <source>
        <dbReference type="EMBL" id="KAG7191324.1"/>
    </source>
</evidence>